<name>A0A1G9L6C5_9ACTN</name>
<dbReference type="InterPro" id="IPR005297">
    <property type="entry name" value="Lipoprotein_repeat"/>
</dbReference>
<dbReference type="GO" id="GO:0043448">
    <property type="term" value="P:alkane catabolic process"/>
    <property type="evidence" value="ECO:0007669"/>
    <property type="project" value="TreeGrafter"/>
</dbReference>
<dbReference type="PANTHER" id="PTHR39335:SF1">
    <property type="entry name" value="BLL4220 PROTEIN"/>
    <property type="match status" value="1"/>
</dbReference>
<reference evidence="1 2" key="1">
    <citation type="submission" date="2016-10" db="EMBL/GenBank/DDBJ databases">
        <authorList>
            <person name="de Groot N.N."/>
        </authorList>
    </citation>
    <scope>NUCLEOTIDE SEQUENCE [LARGE SCALE GENOMIC DNA]</scope>
    <source>
        <strain evidence="1 2">CGMCC 1.9159</strain>
    </source>
</reference>
<gene>
    <name evidence="1" type="ORF">SAMN04488242_2045</name>
</gene>
<dbReference type="Proteomes" id="UP000199475">
    <property type="component" value="Unassembled WGS sequence"/>
</dbReference>
<keyword evidence="2" id="KW-1185">Reference proteome</keyword>
<evidence type="ECO:0000313" key="1">
    <source>
        <dbReference type="EMBL" id="SDL57293.1"/>
    </source>
</evidence>
<proteinExistence type="predicted"/>
<dbReference type="EMBL" id="FNGP01000003">
    <property type="protein sequence ID" value="SDL57293.1"/>
    <property type="molecule type" value="Genomic_DNA"/>
</dbReference>
<dbReference type="Pfam" id="PF03640">
    <property type="entry name" value="Lipoprotein_15"/>
    <property type="match status" value="2"/>
</dbReference>
<sequence length="159" mass="16412">MNIHPVLRRLAAAGSVGAVLLLAGCGSGDGGSAVDPYGAPPSVTDESLALQTAETDLGSILVDGAGMTLYMFTNDSPDTSACEGGCLENWPPLLGEPTAGAGVDEALLGSFEREDGRVQATYNHWPLYYWVGDTAPGDTSGQDVQGVWFVLGPDGEPIR</sequence>
<dbReference type="AlphaFoldDB" id="A0A1G9L6C5"/>
<dbReference type="STRING" id="686624.SAMN04488242_2045"/>
<protein>
    <submittedName>
        <fullName evidence="1">Predicted lipoprotein with conserved Yx(FWY)xxD motif</fullName>
    </submittedName>
</protein>
<dbReference type="OrthoDB" id="597632at2"/>
<dbReference type="RefSeq" id="WP_093251658.1">
    <property type="nucleotide sequence ID" value="NZ_FNGP01000003.1"/>
</dbReference>
<evidence type="ECO:0000313" key="2">
    <source>
        <dbReference type="Proteomes" id="UP000199475"/>
    </source>
</evidence>
<keyword evidence="1" id="KW-0449">Lipoprotein</keyword>
<organism evidence="1 2">
    <name type="scientific">Tessaracoccus oleiagri</name>
    <dbReference type="NCBI Taxonomy" id="686624"/>
    <lineage>
        <taxon>Bacteria</taxon>
        <taxon>Bacillati</taxon>
        <taxon>Actinomycetota</taxon>
        <taxon>Actinomycetes</taxon>
        <taxon>Propionibacteriales</taxon>
        <taxon>Propionibacteriaceae</taxon>
        <taxon>Tessaracoccus</taxon>
    </lineage>
</organism>
<dbReference type="PANTHER" id="PTHR39335">
    <property type="entry name" value="BLL4220 PROTEIN"/>
    <property type="match status" value="1"/>
</dbReference>
<accession>A0A1G9L6C5</accession>